<reference evidence="1" key="1">
    <citation type="submission" date="2021-08" db="EMBL/GenBank/DDBJ databases">
        <title>Complete genome sequence of Pseudomonas phytophila.</title>
        <authorList>
            <person name="Weir B.S."/>
            <person name="Templeton M.D."/>
            <person name="Arshed S."/>
            <person name="Andersen M.T."/>
            <person name="Jayaraman J."/>
        </authorList>
    </citation>
    <scope>NUCLEOTIDE SEQUENCE</scope>
    <source>
        <strain evidence="1">ICMP 23753</strain>
    </source>
</reference>
<proteinExistence type="predicted"/>
<name>A0ABY6F9I7_9PSED</name>
<accession>A0ABY6F9I7</accession>
<dbReference type="Proteomes" id="UP001063228">
    <property type="component" value="Chromosome"/>
</dbReference>
<sequence>MTDDTQEVKSIILCEQYQSIVNSIKKATNIKTHEDYNDILASMDSKRFALSGLSYGEVMESLKDELSLLTYSINKFKNIQKDIEQDGYEPSTLIKSHGYAQGFLLANLMEFEIAKRGHKELEQYLKASRIPGWKNYAKEVLSFMP</sequence>
<dbReference type="EMBL" id="CP081201">
    <property type="protein sequence ID" value="UXZ94550.1"/>
    <property type="molecule type" value="Genomic_DNA"/>
</dbReference>
<evidence type="ECO:0000313" key="1">
    <source>
        <dbReference type="EMBL" id="UXZ94550.1"/>
    </source>
</evidence>
<organism evidence="1 2">
    <name type="scientific">Pseudomonas phytophila</name>
    <dbReference type="NCBI Taxonomy" id="2867264"/>
    <lineage>
        <taxon>Bacteria</taxon>
        <taxon>Pseudomonadati</taxon>
        <taxon>Pseudomonadota</taxon>
        <taxon>Gammaproteobacteria</taxon>
        <taxon>Pseudomonadales</taxon>
        <taxon>Pseudomonadaceae</taxon>
        <taxon>Pseudomonas</taxon>
    </lineage>
</organism>
<protein>
    <submittedName>
        <fullName evidence="1">Uncharacterized protein</fullName>
    </submittedName>
</protein>
<gene>
    <name evidence="1" type="ORF">K3169_19545</name>
</gene>
<evidence type="ECO:0000313" key="2">
    <source>
        <dbReference type="Proteomes" id="UP001063228"/>
    </source>
</evidence>
<dbReference type="RefSeq" id="WP_263267572.1">
    <property type="nucleotide sequence ID" value="NZ_CP081201.1"/>
</dbReference>
<keyword evidence="2" id="KW-1185">Reference proteome</keyword>